<evidence type="ECO:0000256" key="3">
    <source>
        <dbReference type="ARBA" id="ARBA00023082"/>
    </source>
</evidence>
<dbReference type="AlphaFoldDB" id="A0A1E8PYS2"/>
<dbReference type="SUPFAM" id="SSF88946">
    <property type="entry name" value="Sigma2 domain of RNA polymerase sigma factors"/>
    <property type="match status" value="1"/>
</dbReference>
<comment type="similarity">
    <text evidence="1">Belongs to the sigma-70 factor family. ECF subfamily.</text>
</comment>
<dbReference type="InterPro" id="IPR039425">
    <property type="entry name" value="RNA_pol_sigma-70-like"/>
</dbReference>
<dbReference type="Gene3D" id="1.10.1740.10">
    <property type="match status" value="1"/>
</dbReference>
<name>A0A1E8PYS2_9MYCO</name>
<dbReference type="InterPro" id="IPR014284">
    <property type="entry name" value="RNA_pol_sigma-70_dom"/>
</dbReference>
<evidence type="ECO:0000259" key="6">
    <source>
        <dbReference type="Pfam" id="PF04542"/>
    </source>
</evidence>
<sequence>MSEMVTGQPTDAELVLAAQHGDVGALGLLLARHEASMRAVAVGILGFRPEAEDAVQDAALVALRRLTDLRDPSAVTPWLHAIVRNGCRMQVRRTPPLPLADLTSLLPVSLDGDPAALLDQQALADWVWSAIERLSPTLRLVTMLRYFTGVTAYEQLADVCGVPVGTVRSRLNQARRKLYDALLDTADAPHDDATAWTRVHRQHAEEILHAAVHGDFGAALAARWDPRLRTTWPGGVHTVGLDHLSRAMDQDLDDGVRQRLTNVVAGREVVIWETDLINPPDDPFHCPPAVLWVQSLHGGRVSGLSMFHPHPRGRVEPAA</sequence>
<evidence type="ECO:0000313" key="8">
    <source>
        <dbReference type="EMBL" id="OFJ51445.1"/>
    </source>
</evidence>
<dbReference type="EMBL" id="MCHX01000066">
    <property type="protein sequence ID" value="OFJ51445.1"/>
    <property type="molecule type" value="Genomic_DNA"/>
</dbReference>
<keyword evidence="3" id="KW-0731">Sigma factor</keyword>
<evidence type="ECO:0000256" key="1">
    <source>
        <dbReference type="ARBA" id="ARBA00010641"/>
    </source>
</evidence>
<feature type="domain" description="RNA polymerase sigma-70 region 2" evidence="6">
    <location>
        <begin position="30"/>
        <end position="93"/>
    </location>
</feature>
<dbReference type="InterPro" id="IPR007627">
    <property type="entry name" value="RNA_pol_sigma70_r2"/>
</dbReference>
<dbReference type="NCBIfam" id="TIGR02937">
    <property type="entry name" value="sigma70-ECF"/>
    <property type="match status" value="1"/>
</dbReference>
<dbReference type="InterPro" id="IPR013325">
    <property type="entry name" value="RNA_pol_sigma_r2"/>
</dbReference>
<dbReference type="Pfam" id="PF08281">
    <property type="entry name" value="Sigma70_r4_2"/>
    <property type="match status" value="1"/>
</dbReference>
<keyword evidence="2" id="KW-0805">Transcription regulation</keyword>
<evidence type="ECO:0000256" key="2">
    <source>
        <dbReference type="ARBA" id="ARBA00023015"/>
    </source>
</evidence>
<dbReference type="PANTHER" id="PTHR43133:SF51">
    <property type="entry name" value="RNA POLYMERASE SIGMA FACTOR"/>
    <property type="match status" value="1"/>
</dbReference>
<reference evidence="8 9" key="1">
    <citation type="submission" date="2016-09" db="EMBL/GenBank/DDBJ databases">
        <title>genome sequence of Mycobacterium sp. 739 SCH.</title>
        <authorList>
            <person name="Greninger A.L."/>
            <person name="Qin X."/>
            <person name="Jerome K."/>
            <person name="Vora S."/>
            <person name="Quinn K."/>
        </authorList>
    </citation>
    <scope>NUCLEOTIDE SEQUENCE [LARGE SCALE GENOMIC DNA]</scope>
    <source>
        <strain evidence="8 9">SCH</strain>
    </source>
</reference>
<feature type="domain" description="RNA polymerase sigma factor 70 region 4 type 2" evidence="7">
    <location>
        <begin position="126"/>
        <end position="178"/>
    </location>
</feature>
<dbReference type="GO" id="GO:0016987">
    <property type="term" value="F:sigma factor activity"/>
    <property type="evidence" value="ECO:0007669"/>
    <property type="project" value="UniProtKB-KW"/>
</dbReference>
<dbReference type="Pfam" id="PF04542">
    <property type="entry name" value="Sigma70_r2"/>
    <property type="match status" value="1"/>
</dbReference>
<dbReference type="GO" id="GO:0003677">
    <property type="term" value="F:DNA binding"/>
    <property type="evidence" value="ECO:0007669"/>
    <property type="project" value="UniProtKB-KW"/>
</dbReference>
<accession>A0A1E8PYS2</accession>
<dbReference type="InterPro" id="IPR036388">
    <property type="entry name" value="WH-like_DNA-bd_sf"/>
</dbReference>
<keyword evidence="9" id="KW-1185">Reference proteome</keyword>
<evidence type="ECO:0000256" key="4">
    <source>
        <dbReference type="ARBA" id="ARBA00023125"/>
    </source>
</evidence>
<keyword evidence="4" id="KW-0238">DNA-binding</keyword>
<dbReference type="SUPFAM" id="SSF88659">
    <property type="entry name" value="Sigma3 and sigma4 domains of RNA polymerase sigma factors"/>
    <property type="match status" value="1"/>
</dbReference>
<proteinExistence type="inferred from homology"/>
<dbReference type="RefSeq" id="WP_070355331.1">
    <property type="nucleotide sequence ID" value="NZ_CP043474.1"/>
</dbReference>
<evidence type="ECO:0008006" key="10">
    <source>
        <dbReference type="Google" id="ProtNLM"/>
    </source>
</evidence>
<dbReference type="Proteomes" id="UP000178953">
    <property type="component" value="Unassembled WGS sequence"/>
</dbReference>
<evidence type="ECO:0000256" key="5">
    <source>
        <dbReference type="ARBA" id="ARBA00023163"/>
    </source>
</evidence>
<dbReference type="OrthoDB" id="8611574at2"/>
<gene>
    <name evidence="8" type="ORF">BEL07_22710</name>
</gene>
<evidence type="ECO:0000313" key="9">
    <source>
        <dbReference type="Proteomes" id="UP000178953"/>
    </source>
</evidence>
<dbReference type="Gene3D" id="1.10.10.10">
    <property type="entry name" value="Winged helix-like DNA-binding domain superfamily/Winged helix DNA-binding domain"/>
    <property type="match status" value="1"/>
</dbReference>
<keyword evidence="5" id="KW-0804">Transcription</keyword>
<dbReference type="CDD" id="cd06171">
    <property type="entry name" value="Sigma70_r4"/>
    <property type="match status" value="1"/>
</dbReference>
<dbReference type="PANTHER" id="PTHR43133">
    <property type="entry name" value="RNA POLYMERASE ECF-TYPE SIGMA FACTO"/>
    <property type="match status" value="1"/>
</dbReference>
<dbReference type="InterPro" id="IPR013324">
    <property type="entry name" value="RNA_pol_sigma_r3/r4-like"/>
</dbReference>
<comment type="caution">
    <text evidence="8">The sequence shown here is derived from an EMBL/GenBank/DDBJ whole genome shotgun (WGS) entry which is preliminary data.</text>
</comment>
<evidence type="ECO:0000259" key="7">
    <source>
        <dbReference type="Pfam" id="PF08281"/>
    </source>
</evidence>
<protein>
    <recommendedName>
        <fullName evidence="10">Sigma-70 family RNA polymerase sigma factor</fullName>
    </recommendedName>
</protein>
<dbReference type="InterPro" id="IPR013249">
    <property type="entry name" value="RNA_pol_sigma70_r4_t2"/>
</dbReference>
<organism evidence="8 9">
    <name type="scientific">Mycolicibacterium grossiae</name>
    <dbReference type="NCBI Taxonomy" id="1552759"/>
    <lineage>
        <taxon>Bacteria</taxon>
        <taxon>Bacillati</taxon>
        <taxon>Actinomycetota</taxon>
        <taxon>Actinomycetes</taxon>
        <taxon>Mycobacteriales</taxon>
        <taxon>Mycobacteriaceae</taxon>
        <taxon>Mycolicibacterium</taxon>
    </lineage>
</organism>
<dbReference type="GO" id="GO:0006352">
    <property type="term" value="P:DNA-templated transcription initiation"/>
    <property type="evidence" value="ECO:0007669"/>
    <property type="project" value="InterPro"/>
</dbReference>